<dbReference type="GO" id="GO:0030154">
    <property type="term" value="P:cell differentiation"/>
    <property type="evidence" value="ECO:0007669"/>
    <property type="project" value="UniProtKB-KW"/>
</dbReference>
<dbReference type="Gene3D" id="3.80.10.10">
    <property type="entry name" value="Ribonuclease Inhibitor"/>
    <property type="match status" value="1"/>
</dbReference>
<evidence type="ECO:0000256" key="5">
    <source>
        <dbReference type="ARBA" id="ARBA00022782"/>
    </source>
</evidence>
<dbReference type="SUPFAM" id="SSF52075">
    <property type="entry name" value="Outer arm dynein light chain 1"/>
    <property type="match status" value="1"/>
</dbReference>
<dbReference type="HOGENOM" id="CLU_272068_0_0_1"/>
<evidence type="ECO:0000259" key="7">
    <source>
        <dbReference type="PROSITE" id="PS01179"/>
    </source>
</evidence>
<keyword evidence="3" id="KW-0963">Cytoplasm</keyword>
<feature type="compositionally biased region" description="Basic and acidic residues" evidence="6">
    <location>
        <begin position="597"/>
        <end position="606"/>
    </location>
</feature>
<comment type="subcellular location">
    <subcellularLocation>
        <location evidence="1">Cytoplasm</location>
    </subcellularLocation>
</comment>
<dbReference type="SMART" id="SM00462">
    <property type="entry name" value="PTB"/>
    <property type="match status" value="1"/>
</dbReference>
<dbReference type="eggNOG" id="KOG3535">
    <property type="taxonomic scope" value="Eukaryota"/>
</dbReference>
<dbReference type="SUPFAM" id="SSF50729">
    <property type="entry name" value="PH domain-like"/>
    <property type="match status" value="1"/>
</dbReference>
<dbReference type="InterPro" id="IPR048561">
    <property type="entry name" value="Dab_PTB"/>
</dbReference>
<feature type="compositionally biased region" description="Low complexity" evidence="6">
    <location>
        <begin position="470"/>
        <end position="501"/>
    </location>
</feature>
<dbReference type="CDD" id="cd01215">
    <property type="entry name" value="PTB_Dab"/>
    <property type="match status" value="1"/>
</dbReference>
<accession>T1ITD6</accession>
<keyword evidence="9" id="KW-1185">Reference proteome</keyword>
<sequence length="1189" mass="131811">MEENMDKEDMEETNSTGSEESKKDTSGKWREFRFRNAKKVPKLLLHSLVVPSPLNPNPPKQFMNPPPSPELVADKQDPNRFFGDGVNFKAKLIGIKEVGQARGDRLAQEALLELKGNVKASNTHKQKIVINVSVEGIKIKDEKGLNVLHHHPVHKISFIAQDIADNRAFGYVFGSPALGHSFFAIKTEKAAQQVVVAMRDLFQVVFNLRKREIEENISCNTQANDSELQHNISDVNEDLVEREVIRGNGISAGNEQEPLYIIEDSPDKGADKGPDLLDLDAELEEKIEGPRKSIVGEEDFFANPASNDPFFTDPLMFISSISSSMSSNTEGSFLTVNVTSTPGFAFDNTPTSEEVSTAFNVHFDGPSSTPATTLVTQTLTTPITNPFESSDKYAPITDYNRASLTDLRLDSSHNIQRILNTAFIASPDTSNTEVDSTDLPTDVPKTDPDFFRILTRWAKTKVLNDLVHASSQRSSSPPSSDSNFSVASSQSVGSPPLSVSPSPNPFACGLREPSSSGTSSPLANSDGGSSDSYISKCNGRNLFFDDEFNLPSPANPPPPLPPVVPPRPVSAFAPPLPPKKPTPMFKLDPPVSLRDNQSLKHDRSAGERPGGTLPIPIPSRRVRGPVPGLGSSPRPVSGRYANTPESNYSLTSVSSMSQQSDRSKGSSISSEKNVCWSSPNGSSYSPRCLNIAVSSPGFPLPPPLSLNNGLDNKCFTVNNNVEQVDNMVTRNRGNVTDFETAWIMAKPIEQSIFHRNSDPFADDFFTSSSNEEARIESYNKINSNGLNVVMFLMAANKNVWKESRIKNCPLLKNPLPEDENDTSVARYINKKFQNKDFSKKLKTVILSCNDIDSIADIILPSTIEILELGYNRFTTVNEIYYRKLIQLRYLGLAYNLLKTIVPAERSLQRFFPNLFHLDLSHNELDSLVNVISLVKTIASLRILLLHGNPCSFVNGYRGFVVVNIQQLMNLDEVPVYRKETQLYGNWLMKGGKFEVIAAGIMINVISLSLPPNTELTSGAVTKKRGSSKDGSFYRIEYSWEMIEQILSLPEDPATSIENSDTTTNKDKSQINLSSHSTAQKPWANPIEFNDQFVINAKNSNTLKRFLMTSLCVYILDDVKGVRGEFLVPLFDLIDKQEIHLNWNFKEEIEEINVHDPDCARCAKGNTIHDQHPNEINLHMVIALHRQTYD</sequence>
<dbReference type="AlphaFoldDB" id="T1ITD6"/>
<feature type="compositionally biased region" description="Polar residues" evidence="6">
    <location>
        <begin position="513"/>
        <end position="531"/>
    </location>
</feature>
<dbReference type="InterPro" id="IPR006020">
    <property type="entry name" value="PTB/PI_dom"/>
</dbReference>
<feature type="region of interest" description="Disordered" evidence="6">
    <location>
        <begin position="469"/>
        <end position="531"/>
    </location>
</feature>
<organism evidence="8 9">
    <name type="scientific">Strigamia maritima</name>
    <name type="common">European centipede</name>
    <name type="synonym">Geophilus maritimus</name>
    <dbReference type="NCBI Taxonomy" id="126957"/>
    <lineage>
        <taxon>Eukaryota</taxon>
        <taxon>Metazoa</taxon>
        <taxon>Ecdysozoa</taxon>
        <taxon>Arthropoda</taxon>
        <taxon>Myriapoda</taxon>
        <taxon>Chilopoda</taxon>
        <taxon>Pleurostigmophora</taxon>
        <taxon>Geophilomorpha</taxon>
        <taxon>Linotaeniidae</taxon>
        <taxon>Strigamia</taxon>
    </lineage>
</organism>
<dbReference type="InterPro" id="IPR032675">
    <property type="entry name" value="LRR_dom_sf"/>
</dbReference>
<evidence type="ECO:0000313" key="8">
    <source>
        <dbReference type="EnsemblMetazoa" id="SMAR004382-PA"/>
    </source>
</evidence>
<dbReference type="EMBL" id="JH431477">
    <property type="status" value="NOT_ANNOTATED_CDS"/>
    <property type="molecule type" value="Genomic_DNA"/>
</dbReference>
<dbReference type="Gene3D" id="2.30.29.30">
    <property type="entry name" value="Pleckstrin-homology domain (PH domain)/Phosphotyrosine-binding domain (PTB)"/>
    <property type="match status" value="1"/>
</dbReference>
<dbReference type="EnsemblMetazoa" id="SMAR004382-RA">
    <property type="protein sequence ID" value="SMAR004382-PA"/>
    <property type="gene ID" value="SMAR004382"/>
</dbReference>
<feature type="region of interest" description="Disordered" evidence="6">
    <location>
        <begin position="571"/>
        <end position="676"/>
    </location>
</feature>
<evidence type="ECO:0000256" key="4">
    <source>
        <dbReference type="ARBA" id="ARBA00022553"/>
    </source>
</evidence>
<protein>
    <recommendedName>
        <fullName evidence="7">PID domain-containing protein</fullName>
    </recommendedName>
</protein>
<evidence type="ECO:0000256" key="6">
    <source>
        <dbReference type="SAM" id="MobiDB-lite"/>
    </source>
</evidence>
<dbReference type="Pfam" id="PF00640">
    <property type="entry name" value="PID"/>
    <property type="match status" value="1"/>
</dbReference>
<dbReference type="PROSITE" id="PS01179">
    <property type="entry name" value="PID"/>
    <property type="match status" value="1"/>
</dbReference>
<feature type="compositionally biased region" description="Low complexity" evidence="6">
    <location>
        <begin position="648"/>
        <end position="671"/>
    </location>
</feature>
<feature type="compositionally biased region" description="Acidic residues" evidence="6">
    <location>
        <begin position="1"/>
        <end position="12"/>
    </location>
</feature>
<feature type="domain" description="PID" evidence="7">
    <location>
        <begin position="83"/>
        <end position="215"/>
    </location>
</feature>
<proteinExistence type="predicted"/>
<keyword evidence="4" id="KW-0597">Phosphoprotein</keyword>
<feature type="region of interest" description="Disordered" evidence="6">
    <location>
        <begin position="1"/>
        <end position="30"/>
    </location>
</feature>
<dbReference type="eggNOG" id="KOG0531">
    <property type="taxonomic scope" value="Eukaryota"/>
</dbReference>
<dbReference type="STRING" id="126957.T1ITD6"/>
<dbReference type="PROSITE" id="PS51450">
    <property type="entry name" value="LRR"/>
    <property type="match status" value="1"/>
</dbReference>
<name>T1ITD6_STRMM</name>
<keyword evidence="2" id="KW-0217">Developmental protein</keyword>
<dbReference type="PANTHER" id="PTHR47695">
    <property type="entry name" value="PID DOMAIN-CONTAINING PROTEIN"/>
    <property type="match status" value="1"/>
</dbReference>
<keyword evidence="5" id="KW-0221">Differentiation</keyword>
<dbReference type="InterPro" id="IPR011993">
    <property type="entry name" value="PH-like_dom_sf"/>
</dbReference>
<feature type="compositionally biased region" description="Basic and acidic residues" evidence="6">
    <location>
        <begin position="19"/>
        <end position="30"/>
    </location>
</feature>
<dbReference type="InterPro" id="IPR001611">
    <property type="entry name" value="Leu-rich_rpt"/>
</dbReference>
<feature type="region of interest" description="Disordered" evidence="6">
    <location>
        <begin position="1053"/>
        <end position="1076"/>
    </location>
</feature>
<evidence type="ECO:0000313" key="9">
    <source>
        <dbReference type="Proteomes" id="UP000014500"/>
    </source>
</evidence>
<dbReference type="GO" id="GO:0005737">
    <property type="term" value="C:cytoplasm"/>
    <property type="evidence" value="ECO:0007669"/>
    <property type="project" value="UniProtKB-SubCell"/>
</dbReference>
<feature type="compositionally biased region" description="Pro residues" evidence="6">
    <location>
        <begin position="571"/>
        <end position="581"/>
    </location>
</feature>
<dbReference type="PANTHER" id="PTHR47695:SF3">
    <property type="entry name" value="PID DOMAIN-CONTAINING PROTEIN"/>
    <property type="match status" value="1"/>
</dbReference>
<reference evidence="9" key="1">
    <citation type="submission" date="2011-05" db="EMBL/GenBank/DDBJ databases">
        <authorList>
            <person name="Richards S.R."/>
            <person name="Qu J."/>
            <person name="Jiang H."/>
            <person name="Jhangiani S.N."/>
            <person name="Agravi P."/>
            <person name="Goodspeed R."/>
            <person name="Gross S."/>
            <person name="Mandapat C."/>
            <person name="Jackson L."/>
            <person name="Mathew T."/>
            <person name="Pu L."/>
            <person name="Thornton R."/>
            <person name="Saada N."/>
            <person name="Wilczek-Boney K.B."/>
            <person name="Lee S."/>
            <person name="Kovar C."/>
            <person name="Wu Y."/>
            <person name="Scherer S.E."/>
            <person name="Worley K.C."/>
            <person name="Muzny D.M."/>
            <person name="Gibbs R."/>
        </authorList>
    </citation>
    <scope>NUCLEOTIDE SEQUENCE</scope>
    <source>
        <strain evidence="9">Brora</strain>
    </source>
</reference>
<evidence type="ECO:0000256" key="2">
    <source>
        <dbReference type="ARBA" id="ARBA00022473"/>
    </source>
</evidence>
<evidence type="ECO:0000256" key="3">
    <source>
        <dbReference type="ARBA" id="ARBA00022490"/>
    </source>
</evidence>
<dbReference type="Proteomes" id="UP000014500">
    <property type="component" value="Unassembled WGS sequence"/>
</dbReference>
<reference evidence="8" key="2">
    <citation type="submission" date="2015-02" db="UniProtKB">
        <authorList>
            <consortium name="EnsemblMetazoa"/>
        </authorList>
    </citation>
    <scope>IDENTIFICATION</scope>
</reference>
<evidence type="ECO:0000256" key="1">
    <source>
        <dbReference type="ARBA" id="ARBA00004496"/>
    </source>
</evidence>